<dbReference type="Proteomes" id="UP000030703">
    <property type="component" value="Unassembled WGS sequence"/>
</dbReference>
<name>W9YY27_FUSOX</name>
<dbReference type="HOGENOM" id="CLU_2558367_0_0_1"/>
<proteinExistence type="predicted"/>
<dbReference type="EMBL" id="KI980448">
    <property type="protein sequence ID" value="EXK24035.1"/>
    <property type="molecule type" value="Genomic_DNA"/>
</dbReference>
<reference evidence="1" key="1">
    <citation type="submission" date="2012-04" db="EMBL/GenBank/DDBJ databases">
        <title>The Genome Sequence of Fusarium oxysporum melonis.</title>
        <authorList>
            <consortium name="The Broad Institute Genome Sequencing Platform"/>
            <person name="Ma L.-J."/>
            <person name="Gale L.R."/>
            <person name="Schwartz D.C."/>
            <person name="Zhou S."/>
            <person name="Corby-Kistler H."/>
            <person name="Young S.K."/>
            <person name="Zeng Q."/>
            <person name="Gargeya S."/>
            <person name="Fitzgerald M."/>
            <person name="Haas B."/>
            <person name="Abouelleil A."/>
            <person name="Alvarado L."/>
            <person name="Arachchi H.M."/>
            <person name="Berlin A."/>
            <person name="Brown A."/>
            <person name="Chapman S.B."/>
            <person name="Chen Z."/>
            <person name="Dunbar C."/>
            <person name="Freedman E."/>
            <person name="Gearin G."/>
            <person name="Goldberg J."/>
            <person name="Griggs A."/>
            <person name="Gujja S."/>
            <person name="Heiman D."/>
            <person name="Howarth C."/>
            <person name="Larson L."/>
            <person name="Lui A."/>
            <person name="MacDonald P.J.P."/>
            <person name="Montmayeur A."/>
            <person name="Murphy C."/>
            <person name="Neiman D."/>
            <person name="Pearson M."/>
            <person name="Priest M."/>
            <person name="Roberts A."/>
            <person name="Saif S."/>
            <person name="Shea T."/>
            <person name="Shenoy N."/>
            <person name="Sisk P."/>
            <person name="Stolte C."/>
            <person name="Sykes S."/>
            <person name="Wortman J."/>
            <person name="Nusbaum C."/>
            <person name="Birren B."/>
        </authorList>
    </citation>
    <scope>NUCLEOTIDE SEQUENCE</scope>
    <source>
        <strain evidence="1">26406</strain>
    </source>
</reference>
<evidence type="ECO:0000313" key="1">
    <source>
        <dbReference type="EMBL" id="EXK24035.1"/>
    </source>
</evidence>
<organism evidence="1">
    <name type="scientific">Fusarium oxysporum f. sp. melonis 26406</name>
    <dbReference type="NCBI Taxonomy" id="1089452"/>
    <lineage>
        <taxon>Eukaryota</taxon>
        <taxon>Fungi</taxon>
        <taxon>Dikarya</taxon>
        <taxon>Ascomycota</taxon>
        <taxon>Pezizomycotina</taxon>
        <taxon>Sordariomycetes</taxon>
        <taxon>Hypocreomycetidae</taxon>
        <taxon>Hypocreales</taxon>
        <taxon>Nectriaceae</taxon>
        <taxon>Fusarium</taxon>
        <taxon>Fusarium oxysporum species complex</taxon>
    </lineage>
</organism>
<reference evidence="1" key="2">
    <citation type="submission" date="2014-02" db="EMBL/GenBank/DDBJ databases">
        <title>Annotation of the Genome Sequence of Fusarium oxysporum f. sp. melonis 26406.</title>
        <authorList>
            <consortium name="The Broad Institute Genomics Platform"/>
            <person name="Ma L.-J."/>
            <person name="Corby-Kistler H."/>
            <person name="Broz K."/>
            <person name="Gale L.R."/>
            <person name="Jonkers W."/>
            <person name="O'Donnell K."/>
            <person name="Ploetz R."/>
            <person name="Steinberg C."/>
            <person name="Schwartz D.C."/>
            <person name="VanEtten H."/>
            <person name="Zhou S."/>
            <person name="Young S.K."/>
            <person name="Zeng Q."/>
            <person name="Gargeya S."/>
            <person name="Fitzgerald M."/>
            <person name="Abouelleil A."/>
            <person name="Alvarado L."/>
            <person name="Chapman S.B."/>
            <person name="Gainer-Dewar J."/>
            <person name="Goldberg J."/>
            <person name="Griggs A."/>
            <person name="Gujja S."/>
            <person name="Hansen M."/>
            <person name="Howarth C."/>
            <person name="Imamovic A."/>
            <person name="Ireland A."/>
            <person name="Larimer J."/>
            <person name="McCowan C."/>
            <person name="Murphy C."/>
            <person name="Pearson M."/>
            <person name="Poon T.W."/>
            <person name="Priest M."/>
            <person name="Roberts A."/>
            <person name="Saif S."/>
            <person name="Shea T."/>
            <person name="Sykes S."/>
            <person name="Wortman J."/>
            <person name="Nusbaum C."/>
            <person name="Birren B."/>
        </authorList>
    </citation>
    <scope>NUCLEOTIDE SEQUENCE</scope>
    <source>
        <strain evidence="1">26406</strain>
    </source>
</reference>
<protein>
    <submittedName>
        <fullName evidence="1">Uncharacterized protein</fullName>
    </submittedName>
</protein>
<gene>
    <name evidence="1" type="ORF">FOMG_19217</name>
</gene>
<accession>W9YY27</accession>
<dbReference type="AlphaFoldDB" id="W9YY27"/>
<dbReference type="VEuPathDB" id="FungiDB:FOMG_19217"/>
<sequence length="82" mass="9396">MLQFRKRSRKRLSDIDDHEVLLCVLRFGTCNKHGWCFGGFVSAVREGDCYGGVCHGCCWRSRSRSYCFSCCCAGPESWVEMD</sequence>